<evidence type="ECO:0000313" key="3">
    <source>
        <dbReference type="Proteomes" id="UP000636800"/>
    </source>
</evidence>
<evidence type="ECO:0000259" key="1">
    <source>
        <dbReference type="Pfam" id="PF00696"/>
    </source>
</evidence>
<dbReference type="PANTHER" id="PTHR11063:SF8">
    <property type="entry name" value="DELTA-1-PYRROLINE-5-CARBOXYLATE SYNTHASE"/>
    <property type="match status" value="1"/>
</dbReference>
<sequence>MDSSRAFVKDVKRLIIKVGTAVVTRSDGRLAVGRLGTLCEQVKELNSNGYEVILVTSGAVGVGRQRLRYRNL</sequence>
<dbReference type="InterPro" id="IPR001048">
    <property type="entry name" value="Asp/Glu/Uridylate_kinase"/>
</dbReference>
<name>A0A835VJD9_VANPL</name>
<dbReference type="Gene3D" id="3.40.1160.10">
    <property type="entry name" value="Acetylglutamate kinase-like"/>
    <property type="match status" value="1"/>
</dbReference>
<evidence type="ECO:0000313" key="2">
    <source>
        <dbReference type="EMBL" id="KAG0498731.1"/>
    </source>
</evidence>
<dbReference type="PANTHER" id="PTHR11063">
    <property type="entry name" value="GLUTAMATE SEMIALDEHYDE DEHYDROGENASE"/>
    <property type="match status" value="1"/>
</dbReference>
<dbReference type="Proteomes" id="UP000636800">
    <property type="component" value="Chromosome 1"/>
</dbReference>
<dbReference type="GO" id="GO:0004350">
    <property type="term" value="F:glutamate-5-semialdehyde dehydrogenase activity"/>
    <property type="evidence" value="ECO:0007669"/>
    <property type="project" value="TreeGrafter"/>
</dbReference>
<dbReference type="AlphaFoldDB" id="A0A835VJD9"/>
<protein>
    <recommendedName>
        <fullName evidence="1">Aspartate/glutamate/uridylate kinase domain-containing protein</fullName>
    </recommendedName>
</protein>
<gene>
    <name evidence="2" type="ORF">HPP92_003422</name>
</gene>
<feature type="domain" description="Aspartate/glutamate/uridylate kinase" evidence="1">
    <location>
        <begin position="12"/>
        <end position="68"/>
    </location>
</feature>
<keyword evidence="3" id="KW-1185">Reference proteome</keyword>
<dbReference type="SUPFAM" id="SSF53633">
    <property type="entry name" value="Carbamate kinase-like"/>
    <property type="match status" value="1"/>
</dbReference>
<dbReference type="InterPro" id="IPR036393">
    <property type="entry name" value="AceGlu_kinase-like_sf"/>
</dbReference>
<proteinExistence type="predicted"/>
<organism evidence="2 3">
    <name type="scientific">Vanilla planifolia</name>
    <name type="common">Vanilla</name>
    <dbReference type="NCBI Taxonomy" id="51239"/>
    <lineage>
        <taxon>Eukaryota</taxon>
        <taxon>Viridiplantae</taxon>
        <taxon>Streptophyta</taxon>
        <taxon>Embryophyta</taxon>
        <taxon>Tracheophyta</taxon>
        <taxon>Spermatophyta</taxon>
        <taxon>Magnoliopsida</taxon>
        <taxon>Liliopsida</taxon>
        <taxon>Asparagales</taxon>
        <taxon>Orchidaceae</taxon>
        <taxon>Vanilloideae</taxon>
        <taxon>Vanilleae</taxon>
        <taxon>Vanilla</taxon>
    </lineage>
</organism>
<dbReference type="OrthoDB" id="71672at2759"/>
<comment type="caution">
    <text evidence="2">The sequence shown here is derived from an EMBL/GenBank/DDBJ whole genome shotgun (WGS) entry which is preliminary data.</text>
</comment>
<dbReference type="Pfam" id="PF00696">
    <property type="entry name" value="AA_kinase"/>
    <property type="match status" value="1"/>
</dbReference>
<dbReference type="EMBL" id="JADCNL010000001">
    <property type="protein sequence ID" value="KAG0498731.1"/>
    <property type="molecule type" value="Genomic_DNA"/>
</dbReference>
<accession>A0A835VJD9</accession>
<reference evidence="2 3" key="1">
    <citation type="journal article" date="2020" name="Nat. Food">
        <title>A phased Vanilla planifolia genome enables genetic improvement of flavour and production.</title>
        <authorList>
            <person name="Hasing T."/>
            <person name="Tang H."/>
            <person name="Brym M."/>
            <person name="Khazi F."/>
            <person name="Huang T."/>
            <person name="Chambers A.H."/>
        </authorList>
    </citation>
    <scope>NUCLEOTIDE SEQUENCE [LARGE SCALE GENOMIC DNA]</scope>
    <source>
        <tissue evidence="2">Leaf</tissue>
    </source>
</reference>